<gene>
    <name evidence="6" type="primary">rpl6</name>
</gene>
<evidence type="ECO:0000256" key="1">
    <source>
        <dbReference type="ARBA" id="ARBA00009356"/>
    </source>
</evidence>
<dbReference type="GO" id="GO:0019843">
    <property type="term" value="F:rRNA binding"/>
    <property type="evidence" value="ECO:0007669"/>
    <property type="project" value="InterPro"/>
</dbReference>
<reference evidence="6" key="1">
    <citation type="journal article" date="2019" name="Sci. Rep.">
        <title>Horizontally-acquired genetic elements in the mitochondrial genome of a centrohelid Marophrys sp. SRT127.</title>
        <authorList>
            <person name="Nishimura Y."/>
            <person name="Shiratori T."/>
            <person name="Ishida K."/>
            <person name="Hashimoto T."/>
            <person name="Ohkuma M."/>
            <person name="Inagaki Y."/>
        </authorList>
    </citation>
    <scope>NUCLEOTIDE SEQUENCE</scope>
    <source>
        <strain evidence="6">SRT127</strain>
    </source>
</reference>
<sequence>MPSFSVFFPILEVKVPNTVRVLISEPKQKNESQIIIMKGRLGQFKLLWSSPTTHLDLPSPFESGVNTRKEGLDTAQHSKQSLNQPNANAPSTIPSAATRITSSRNRGSASSFFFFAAGAGGRYKSQILFSLPPSPNQKPQKEANNFLPPREQQPSPNTQNNSILSEDTTQLPRPVRNKHFVCEFADAKSVPVSVFKAARKRGVETAQLPSGPIKDKSFSPLTPREGDFAEGIHDWPFFANSDKTPPETASDTQERTLCLGYRVSLFPNRQQPSVKPHVPANTSECGAPKPPTRALKAAELQEKQNGAKQTLIPVDVSSQTFGGYFREVLELVNQKKHDDGAQFAYWKQAIKTYITGVTQGYMQTLELKGIGFGATIRTSDEPESDNRDIVPKRSKPGAEFRDTIAASALSGLCLSCAAAEASSAIAPSAAPKKATCEFSKSRKDYLILNLGFSYSLYHKIPKNHVRINIFCPEPSQGNIILIFGVSKYTVNRVAADIYRYKEPEPYKEKGIRYDGEKFFSKRNTNTKKN</sequence>
<evidence type="ECO:0000256" key="2">
    <source>
        <dbReference type="ARBA" id="ARBA00022980"/>
    </source>
</evidence>
<proteinExistence type="inferred from homology"/>
<evidence type="ECO:0000259" key="5">
    <source>
        <dbReference type="Pfam" id="PF00347"/>
    </source>
</evidence>
<keyword evidence="2 6" id="KW-0689">Ribosomal protein</keyword>
<name>A0A455REH7_9EUKA</name>
<evidence type="ECO:0000256" key="3">
    <source>
        <dbReference type="ARBA" id="ARBA00023274"/>
    </source>
</evidence>
<evidence type="ECO:0000256" key="4">
    <source>
        <dbReference type="SAM" id="MobiDB-lite"/>
    </source>
</evidence>
<organism evidence="6">
    <name type="scientific">Marophrys sp. SRT127</name>
    <dbReference type="NCBI Taxonomy" id="2488311"/>
    <lineage>
        <taxon>Eukaryota</taxon>
        <taxon>Haptista</taxon>
        <taxon>Centroplasthelida</taxon>
        <taxon>Panacanthocystida</taxon>
        <taxon>Acanthocystida</taxon>
        <taxon>Marophrys</taxon>
    </lineage>
</organism>
<dbReference type="InterPro" id="IPR000702">
    <property type="entry name" value="Ribosomal_uL6-like"/>
</dbReference>
<accession>A0A455REH7</accession>
<feature type="region of interest" description="Disordered" evidence="4">
    <location>
        <begin position="59"/>
        <end position="94"/>
    </location>
</feature>
<dbReference type="EMBL" id="AP019310">
    <property type="protein sequence ID" value="BBH42965.1"/>
    <property type="molecule type" value="Genomic_DNA"/>
</dbReference>
<evidence type="ECO:0000313" key="6">
    <source>
        <dbReference type="EMBL" id="BBH42965.1"/>
    </source>
</evidence>
<keyword evidence="6" id="KW-0496">Mitochondrion</keyword>
<dbReference type="GO" id="GO:0022625">
    <property type="term" value="C:cytosolic large ribosomal subunit"/>
    <property type="evidence" value="ECO:0007669"/>
    <property type="project" value="TreeGrafter"/>
</dbReference>
<dbReference type="PANTHER" id="PTHR11655">
    <property type="entry name" value="60S/50S RIBOSOMAL PROTEIN L6/L9"/>
    <property type="match status" value="1"/>
</dbReference>
<dbReference type="SUPFAM" id="SSF56053">
    <property type="entry name" value="Ribosomal protein L6"/>
    <property type="match status" value="1"/>
</dbReference>
<dbReference type="GO" id="GO:0003735">
    <property type="term" value="F:structural constituent of ribosome"/>
    <property type="evidence" value="ECO:0007669"/>
    <property type="project" value="InterPro"/>
</dbReference>
<comment type="similarity">
    <text evidence="1">Belongs to the universal ribosomal protein uL6 family.</text>
</comment>
<dbReference type="AlphaFoldDB" id="A0A455REH7"/>
<feature type="domain" description="Large ribosomal subunit protein uL6 alpha-beta" evidence="5">
    <location>
        <begin position="445"/>
        <end position="513"/>
    </location>
</feature>
<dbReference type="InterPro" id="IPR020040">
    <property type="entry name" value="Ribosomal_uL6_a/b-dom"/>
</dbReference>
<keyword evidence="3" id="KW-0687">Ribonucleoprotein</keyword>
<geneLocation type="mitochondrion" evidence="6"/>
<feature type="compositionally biased region" description="Polar residues" evidence="4">
    <location>
        <begin position="152"/>
        <end position="171"/>
    </location>
</feature>
<protein>
    <submittedName>
        <fullName evidence="6">50S ribosomal protein L6</fullName>
    </submittedName>
</protein>
<feature type="region of interest" description="Disordered" evidence="4">
    <location>
        <begin position="128"/>
        <end position="172"/>
    </location>
</feature>
<dbReference type="GO" id="GO:0002181">
    <property type="term" value="P:cytoplasmic translation"/>
    <property type="evidence" value="ECO:0007669"/>
    <property type="project" value="TreeGrafter"/>
</dbReference>
<feature type="compositionally biased region" description="Polar residues" evidence="4">
    <location>
        <begin position="75"/>
        <end position="94"/>
    </location>
</feature>
<dbReference type="InterPro" id="IPR036789">
    <property type="entry name" value="Ribosomal_uL6-like_a/b-dom_sf"/>
</dbReference>
<dbReference type="Pfam" id="PF00347">
    <property type="entry name" value="Ribosomal_L6"/>
    <property type="match status" value="1"/>
</dbReference>
<dbReference type="PANTHER" id="PTHR11655:SF14">
    <property type="entry name" value="LARGE RIBOSOMAL SUBUNIT PROTEIN UL6M"/>
    <property type="match status" value="1"/>
</dbReference>
<feature type="region of interest" description="Disordered" evidence="4">
    <location>
        <begin position="270"/>
        <end position="290"/>
    </location>
</feature>
<dbReference type="Gene3D" id="3.90.930.12">
    <property type="entry name" value="Ribosomal protein L6, alpha-beta domain"/>
    <property type="match status" value="1"/>
</dbReference>